<dbReference type="Pfam" id="PF24481">
    <property type="entry name" value="CT398_CC"/>
    <property type="match status" value="1"/>
</dbReference>
<evidence type="ECO:0000313" key="4">
    <source>
        <dbReference type="EMBL" id="AOY55989.1"/>
    </source>
</evidence>
<evidence type="ECO:0000256" key="1">
    <source>
        <dbReference type="SAM" id="Coils"/>
    </source>
</evidence>
<feature type="domain" description="CT398-like coiled coil hairpin" evidence="3">
    <location>
        <begin position="15"/>
        <end position="189"/>
    </location>
</feature>
<dbReference type="Gene3D" id="1.10.287.1490">
    <property type="match status" value="1"/>
</dbReference>
<name>A0A1D9DYW0_9MICO</name>
<dbReference type="KEGG" id="rpla:A4Z71_03150"/>
<protein>
    <submittedName>
        <fullName evidence="4">Uncharacterized protein</fullName>
    </submittedName>
</protein>
<evidence type="ECO:0000259" key="3">
    <source>
        <dbReference type="Pfam" id="PF24481"/>
    </source>
</evidence>
<dbReference type="Proteomes" id="UP000243784">
    <property type="component" value="Chromosome"/>
</dbReference>
<organism evidence="4 5">
    <name type="scientific">Candidatus Rhodoluna planktonica</name>
    <dbReference type="NCBI Taxonomy" id="535712"/>
    <lineage>
        <taxon>Bacteria</taxon>
        <taxon>Bacillati</taxon>
        <taxon>Actinomycetota</taxon>
        <taxon>Actinomycetes</taxon>
        <taxon>Micrococcales</taxon>
        <taxon>Microbacteriaceae</taxon>
        <taxon>Luna cluster</taxon>
        <taxon>Luna-1 subcluster</taxon>
        <taxon>Rhodoluna</taxon>
    </lineage>
</organism>
<gene>
    <name evidence="4" type="ORF">A4Z71_03150</name>
</gene>
<feature type="domain" description="C4-type zinc ribbon" evidence="2">
    <location>
        <begin position="202"/>
        <end position="235"/>
    </location>
</feature>
<sequence>MNISSEAKSDLLALLAIDLEITKSKNDSDQIAKSTELSEIRNRLIEAASEFTNVLSKVETIRTEIEKVASDLNLVETRIAKDQTQLLQTSSPKDAQGIQSELATLARRKDELEDAELNLMDELEQVERDLEKKQFVRDDLDTQVREALEVQEKALQKIASGLVLLKDKRAQLAARLAPELFEVYERKARRSVPVGLLQGRECTACRMTLGATSLEAISGTPQDQLIECPECQAILIRE</sequence>
<evidence type="ECO:0000259" key="2">
    <source>
        <dbReference type="Pfam" id="PF02591"/>
    </source>
</evidence>
<dbReference type="RefSeq" id="WP_070954498.1">
    <property type="nucleotide sequence ID" value="NZ_CP015208.1"/>
</dbReference>
<dbReference type="InterPro" id="IPR056003">
    <property type="entry name" value="CT398_CC_hairpin"/>
</dbReference>
<reference evidence="4 5" key="1">
    <citation type="journal article" date="2016" name="Biochim. Biophys. Acta">
        <title>Photochemical characterization of actinorhodopsin and its functional existence in the natural host.</title>
        <authorList>
            <person name="Nakamura S."/>
            <person name="Kikukawa T."/>
            <person name="Tamogami J."/>
            <person name="Kamiya M."/>
            <person name="Aizawa T."/>
            <person name="Hahn M.W."/>
            <person name="Ihara K."/>
            <person name="Kamo N."/>
            <person name="Demura M."/>
        </authorList>
    </citation>
    <scope>NUCLEOTIDE SEQUENCE [LARGE SCALE GENOMIC DNA]</scope>
    <source>
        <strain evidence="4 5">MWH-Dar1</strain>
    </source>
</reference>
<accession>A0A1D9DYW0</accession>
<keyword evidence="5" id="KW-1185">Reference proteome</keyword>
<dbReference type="STRING" id="535712.A4Z71_03150"/>
<feature type="coiled-coil region" evidence="1">
    <location>
        <begin position="95"/>
        <end position="143"/>
    </location>
</feature>
<dbReference type="InterPro" id="IPR003743">
    <property type="entry name" value="Zf-RING_7"/>
</dbReference>
<evidence type="ECO:0000313" key="5">
    <source>
        <dbReference type="Proteomes" id="UP000243784"/>
    </source>
</evidence>
<keyword evidence="1" id="KW-0175">Coiled coil</keyword>
<dbReference type="OrthoDB" id="9784388at2"/>
<dbReference type="Pfam" id="PF02591">
    <property type="entry name" value="Zn_ribbon_9"/>
    <property type="match status" value="1"/>
</dbReference>
<dbReference type="AlphaFoldDB" id="A0A1D9DYW0"/>
<dbReference type="EMBL" id="CP015208">
    <property type="protein sequence ID" value="AOY55989.1"/>
    <property type="molecule type" value="Genomic_DNA"/>
</dbReference>
<proteinExistence type="predicted"/>